<sequence length="681" mass="75137">MVAALITGAQGTTGRRTKARNKGKKLLYSFHRPKLEQMATKLHHINATLQLGLQSLGLSVSLLGSEKLATIQATSQTISSDLLVVRSEVSAISTPIQGIQSTVSQFETRFDGLENLLQQLLVQGSTINRTLQEITPAMNAAWGPLRFSHETKIERHTPGCPATEAIKEIDRSSKFALTYVGLRSLLNSAIQLSFSVRSGAGGWSLGPNFTYYPMVDSRTAPAFRMFGLLSHSKFYLSRGRTEYGSIENAEWWKELLPSVASSILSLFRAKKASPRAVDAFNQSLVHYVASIIRCDYGEVDVLQSRADYRQSSPLLDLLQYLLANKAPANDYCTYGRVSYPVPAACADLILQANVEDALAHQSRAQSPRRRRIPDGSGREIEASGIAVLLYFMSCSTQVARAYGCGPLGLAILSNNLEEVKRLVTNHPITLSERNLFGHTPLHLATDKPSILRVLVEAADKALLNQTDGSNYSTLELAVSLSALNCKGQKTQMCLRSEHVLDYNAFQVTQLLEKSGIQLPASLAIIGYKPFSGPVSVYEKLDSPEDADIFFRVGFRETWAWCDADMKLPDIPFFRGLPYLRWLANHGGISCQVPRSSSKDIFGFHCIFWALGDHIRDDWQRRCFTLYSQSESEDSSSVLAPCASIDEVAWLHEVHATVFAVDIEKNAVANVPLAAARCSDSY</sequence>
<name>A0A8H5TVS3_FUSCI</name>
<dbReference type="AlphaFoldDB" id="A0A8H5TVS3"/>
<dbReference type="EMBL" id="JAAQPE010000227">
    <property type="protein sequence ID" value="KAF5677091.1"/>
    <property type="molecule type" value="Genomic_DNA"/>
</dbReference>
<dbReference type="InterPro" id="IPR036770">
    <property type="entry name" value="Ankyrin_rpt-contain_sf"/>
</dbReference>
<reference evidence="1 2" key="2">
    <citation type="submission" date="2020-05" db="EMBL/GenBank/DDBJ databases">
        <title>Identification and distribution of gene clusters putatively required for synthesis of sphingolipid metabolism inhibitors in phylogenetically diverse species of the filamentous fungus Fusarium.</title>
        <authorList>
            <person name="Kim H.-S."/>
            <person name="Busman M."/>
            <person name="Brown D.W."/>
            <person name="Divon H."/>
            <person name="Uhlig S."/>
            <person name="Proctor R.H."/>
        </authorList>
    </citation>
    <scope>NUCLEOTIDE SEQUENCE [LARGE SCALE GENOMIC DNA]</scope>
    <source>
        <strain evidence="1 2">NRRL 25331</strain>
    </source>
</reference>
<evidence type="ECO:0000313" key="1">
    <source>
        <dbReference type="EMBL" id="KAF5677091.1"/>
    </source>
</evidence>
<gene>
    <name evidence="1" type="ORF">FCIRC_6818</name>
</gene>
<proteinExistence type="predicted"/>
<keyword evidence="2" id="KW-1185">Reference proteome</keyword>
<accession>A0A8H5TVS3</accession>
<dbReference type="Gene3D" id="1.25.40.20">
    <property type="entry name" value="Ankyrin repeat-containing domain"/>
    <property type="match status" value="1"/>
</dbReference>
<organism evidence="1 2">
    <name type="scientific">Fusarium circinatum</name>
    <name type="common">Pitch canker fungus</name>
    <name type="synonym">Gibberella circinata</name>
    <dbReference type="NCBI Taxonomy" id="48490"/>
    <lineage>
        <taxon>Eukaryota</taxon>
        <taxon>Fungi</taxon>
        <taxon>Dikarya</taxon>
        <taxon>Ascomycota</taxon>
        <taxon>Pezizomycotina</taxon>
        <taxon>Sordariomycetes</taxon>
        <taxon>Hypocreomycetidae</taxon>
        <taxon>Hypocreales</taxon>
        <taxon>Nectriaceae</taxon>
        <taxon>Fusarium</taxon>
        <taxon>Fusarium fujikuroi species complex</taxon>
    </lineage>
</organism>
<dbReference type="SUPFAM" id="SSF48403">
    <property type="entry name" value="Ankyrin repeat"/>
    <property type="match status" value="1"/>
</dbReference>
<protein>
    <submittedName>
        <fullName evidence="1">Ankyrin repeat-containing protein</fullName>
    </submittedName>
</protein>
<comment type="caution">
    <text evidence="1">The sequence shown here is derived from an EMBL/GenBank/DDBJ whole genome shotgun (WGS) entry which is preliminary data.</text>
</comment>
<evidence type="ECO:0000313" key="2">
    <source>
        <dbReference type="Proteomes" id="UP000572754"/>
    </source>
</evidence>
<reference evidence="2" key="1">
    <citation type="journal article" date="2020" name="BMC Genomics">
        <title>Correction to: Identification and distribution of gene clusters required for synthesis of sphingolipid metabolism inhibitors in diverse species of the filamentous fungus Fusarium.</title>
        <authorList>
            <person name="Kim H.S."/>
            <person name="Lohmar J.M."/>
            <person name="Busman M."/>
            <person name="Brown D.W."/>
            <person name="Naumann T.A."/>
            <person name="Divon H.H."/>
            <person name="Lysoe E."/>
            <person name="Uhlig S."/>
            <person name="Proctor R.H."/>
        </authorList>
    </citation>
    <scope>NUCLEOTIDE SEQUENCE [LARGE SCALE GENOMIC DNA]</scope>
    <source>
        <strain evidence="2">NRRL 25331</strain>
    </source>
</reference>
<dbReference type="Proteomes" id="UP000572754">
    <property type="component" value="Unassembled WGS sequence"/>
</dbReference>